<dbReference type="GO" id="GO:0003677">
    <property type="term" value="F:DNA binding"/>
    <property type="evidence" value="ECO:0007669"/>
    <property type="project" value="UniProtKB-KW"/>
</dbReference>
<dbReference type="PANTHER" id="PTHR44846">
    <property type="entry name" value="MANNOSYL-D-GLYCERATE TRANSPORT/METABOLISM SYSTEM REPRESSOR MNGR-RELATED"/>
    <property type="match status" value="1"/>
</dbReference>
<dbReference type="PANTHER" id="PTHR44846:SF1">
    <property type="entry name" value="MANNOSYL-D-GLYCERATE TRANSPORT_METABOLISM SYSTEM REPRESSOR MNGR-RELATED"/>
    <property type="match status" value="1"/>
</dbReference>
<dbReference type="SMART" id="SM00866">
    <property type="entry name" value="UTRA"/>
    <property type="match status" value="1"/>
</dbReference>
<keyword evidence="3" id="KW-0804">Transcription</keyword>
<name>A0A0S2M3F5_9MICC</name>
<sequence>MSEFELGARSNSGYSAWRLITEELRGEIAENRLRAGDNLPTENMLAERYGVNRHTARQAIAALIEDGLVESRRGSGTFVTSEPARLHQIGLRTRLSRSLGDEGSAATSSQVLSSTVEEAPEEIVRRLGLPHRNAIRVETARSTGQLPIAVGTHWFDVERLPNIATELRRTGSVTAALLACGIADYVRSSTVVGARHATTAEAELLSLRPGAIVLVTEALDSLPDGTPLQHLVTRFAAQHVRLDIEHPHAD</sequence>
<dbReference type="InterPro" id="IPR036388">
    <property type="entry name" value="WH-like_DNA-bd_sf"/>
</dbReference>
<dbReference type="SUPFAM" id="SSF46785">
    <property type="entry name" value="Winged helix' DNA-binding domain"/>
    <property type="match status" value="1"/>
</dbReference>
<dbReference type="InterPro" id="IPR050679">
    <property type="entry name" value="Bact_HTH_transcr_reg"/>
</dbReference>
<gene>
    <name evidence="5" type="ORF">AS189_18315</name>
</gene>
<dbReference type="InterPro" id="IPR028978">
    <property type="entry name" value="Chorismate_lyase_/UTRA_dom_sf"/>
</dbReference>
<keyword evidence="1" id="KW-0805">Transcription regulation</keyword>
<evidence type="ECO:0000256" key="3">
    <source>
        <dbReference type="ARBA" id="ARBA00023163"/>
    </source>
</evidence>
<dbReference type="InterPro" id="IPR011663">
    <property type="entry name" value="UTRA"/>
</dbReference>
<proteinExistence type="predicted"/>
<organism evidence="5 6">
    <name type="scientific">Arthrobacter alpinus</name>
    <dbReference type="NCBI Taxonomy" id="656366"/>
    <lineage>
        <taxon>Bacteria</taxon>
        <taxon>Bacillati</taxon>
        <taxon>Actinomycetota</taxon>
        <taxon>Actinomycetes</taxon>
        <taxon>Micrococcales</taxon>
        <taxon>Micrococcaceae</taxon>
        <taxon>Arthrobacter</taxon>
    </lineage>
</organism>
<evidence type="ECO:0000256" key="2">
    <source>
        <dbReference type="ARBA" id="ARBA00023125"/>
    </source>
</evidence>
<dbReference type="PROSITE" id="PS50949">
    <property type="entry name" value="HTH_GNTR"/>
    <property type="match status" value="1"/>
</dbReference>
<dbReference type="OrthoDB" id="3210131at2"/>
<dbReference type="CDD" id="cd07377">
    <property type="entry name" value="WHTH_GntR"/>
    <property type="match status" value="1"/>
</dbReference>
<reference evidence="6" key="1">
    <citation type="submission" date="2015-11" db="EMBL/GenBank/DDBJ databases">
        <authorList>
            <person name="Kumar R."/>
            <person name="Singh D."/>
            <person name="Swarnkar M.K."/>
            <person name="Singh A.K."/>
            <person name="Kumar S."/>
        </authorList>
    </citation>
    <scope>NUCLEOTIDE SEQUENCE [LARGE SCALE GENOMIC DNA]</scope>
    <source>
        <strain evidence="6">ERGS4:06</strain>
    </source>
</reference>
<accession>A0A0S2M3F5</accession>
<dbReference type="Proteomes" id="UP000059574">
    <property type="component" value="Chromosome"/>
</dbReference>
<dbReference type="AlphaFoldDB" id="A0A0S2M3F5"/>
<dbReference type="SMART" id="SM00345">
    <property type="entry name" value="HTH_GNTR"/>
    <property type="match status" value="1"/>
</dbReference>
<dbReference type="EMBL" id="CP013200">
    <property type="protein sequence ID" value="ALO68088.1"/>
    <property type="molecule type" value="Genomic_DNA"/>
</dbReference>
<dbReference type="Gene3D" id="1.10.10.10">
    <property type="entry name" value="Winged helix-like DNA-binding domain superfamily/Winged helix DNA-binding domain"/>
    <property type="match status" value="1"/>
</dbReference>
<dbReference type="SUPFAM" id="SSF64288">
    <property type="entry name" value="Chorismate lyase-like"/>
    <property type="match status" value="1"/>
</dbReference>
<dbReference type="InterPro" id="IPR012702">
    <property type="entry name" value="CP_lyase_PhnF"/>
</dbReference>
<dbReference type="NCBIfam" id="TIGR02325">
    <property type="entry name" value="C_P_lyase_phnF"/>
    <property type="match status" value="1"/>
</dbReference>
<evidence type="ECO:0000259" key="4">
    <source>
        <dbReference type="PROSITE" id="PS50949"/>
    </source>
</evidence>
<evidence type="ECO:0000256" key="1">
    <source>
        <dbReference type="ARBA" id="ARBA00023015"/>
    </source>
</evidence>
<evidence type="ECO:0000313" key="6">
    <source>
        <dbReference type="Proteomes" id="UP000059574"/>
    </source>
</evidence>
<evidence type="ECO:0000313" key="5">
    <source>
        <dbReference type="EMBL" id="ALO68088.1"/>
    </source>
</evidence>
<dbReference type="RefSeq" id="WP_062292236.1">
    <property type="nucleotide sequence ID" value="NZ_CP013200.1"/>
</dbReference>
<dbReference type="PRINTS" id="PR00035">
    <property type="entry name" value="HTHGNTR"/>
</dbReference>
<dbReference type="GO" id="GO:0045892">
    <property type="term" value="P:negative regulation of DNA-templated transcription"/>
    <property type="evidence" value="ECO:0007669"/>
    <property type="project" value="TreeGrafter"/>
</dbReference>
<dbReference type="Pfam" id="PF00392">
    <property type="entry name" value="GntR"/>
    <property type="match status" value="1"/>
</dbReference>
<protein>
    <recommendedName>
        <fullName evidence="4">HTH gntR-type domain-containing protein</fullName>
    </recommendedName>
</protein>
<dbReference type="Gene3D" id="3.40.1410.10">
    <property type="entry name" value="Chorismate lyase-like"/>
    <property type="match status" value="1"/>
</dbReference>
<dbReference type="InterPro" id="IPR000524">
    <property type="entry name" value="Tscrpt_reg_HTH_GntR"/>
</dbReference>
<keyword evidence="2" id="KW-0238">DNA-binding</keyword>
<reference evidence="5 6" key="2">
    <citation type="journal article" date="2016" name="J. Biotechnol.">
        <title>Complete genome sequence of Arthrobacter alpinus ERGS4:06, a yellow pigmented bacterium tolerant to cold and radiations isolated from Sikkim Himalaya.</title>
        <authorList>
            <person name="Kumar R."/>
            <person name="Singh D."/>
            <person name="Swarnkar M.K."/>
            <person name="Singh A.K."/>
            <person name="Kumar S."/>
        </authorList>
    </citation>
    <scope>NUCLEOTIDE SEQUENCE [LARGE SCALE GENOMIC DNA]</scope>
    <source>
        <strain evidence="5 6">ERGS4:06</strain>
    </source>
</reference>
<dbReference type="Pfam" id="PF07702">
    <property type="entry name" value="UTRA"/>
    <property type="match status" value="1"/>
</dbReference>
<feature type="domain" description="HTH gntR-type" evidence="4">
    <location>
        <begin position="14"/>
        <end position="82"/>
    </location>
</feature>
<dbReference type="InterPro" id="IPR036390">
    <property type="entry name" value="WH_DNA-bd_sf"/>
</dbReference>
<dbReference type="GO" id="GO:0003700">
    <property type="term" value="F:DNA-binding transcription factor activity"/>
    <property type="evidence" value="ECO:0007669"/>
    <property type="project" value="InterPro"/>
</dbReference>